<name>A0A4R5UAF6_9HYPH</name>
<dbReference type="Proteomes" id="UP000295238">
    <property type="component" value="Unassembled WGS sequence"/>
</dbReference>
<sequence length="144" mass="16366">MRLASKVQAGDPYRERACGTCTLCCRLPEIEMFSKPADSWCEHCNQTGCRIYETRPDLCRDFLCLWMTRQVAEHWQPQRSHMLVYAQGPQLTVLVDPDHPSAWQAQPYFSDLQDWAETAQHAGGYVILFCGDEVVKIESSGHGG</sequence>
<evidence type="ECO:0008006" key="3">
    <source>
        <dbReference type="Google" id="ProtNLM"/>
    </source>
</evidence>
<dbReference type="EMBL" id="SMTL01000006">
    <property type="protein sequence ID" value="TDK31786.1"/>
    <property type="molecule type" value="Genomic_DNA"/>
</dbReference>
<accession>A0A4R5UAF6</accession>
<dbReference type="AlphaFoldDB" id="A0A4R5UAF6"/>
<comment type="caution">
    <text evidence="1">The sequence shown here is derived from an EMBL/GenBank/DDBJ whole genome shotgun (WGS) entry which is preliminary data.</text>
</comment>
<reference evidence="1 2" key="1">
    <citation type="submission" date="2019-03" db="EMBL/GenBank/DDBJ databases">
        <title>Rhizobium sp. nov., an bacterium isolated from biocrust in Mu Us Desert.</title>
        <authorList>
            <person name="Lixiong L."/>
        </authorList>
    </citation>
    <scope>NUCLEOTIDE SEQUENCE [LARGE SCALE GENOMIC DNA]</scope>
    <source>
        <strain evidence="1 2">SPY-1</strain>
    </source>
</reference>
<evidence type="ECO:0000313" key="1">
    <source>
        <dbReference type="EMBL" id="TDK31786.1"/>
    </source>
</evidence>
<gene>
    <name evidence="1" type="ORF">E2F50_19150</name>
</gene>
<proteinExistence type="predicted"/>
<dbReference type="OrthoDB" id="7202843at2"/>
<dbReference type="PANTHER" id="PTHR36931">
    <property type="entry name" value="UPF0153 PROTEIN YEIW"/>
    <property type="match status" value="1"/>
</dbReference>
<dbReference type="InterPro" id="IPR052572">
    <property type="entry name" value="UPF0153_domain"/>
</dbReference>
<protein>
    <recommendedName>
        <fullName evidence="3">YkgJ family cysteine cluster protein</fullName>
    </recommendedName>
</protein>
<evidence type="ECO:0000313" key="2">
    <source>
        <dbReference type="Proteomes" id="UP000295238"/>
    </source>
</evidence>
<keyword evidence="2" id="KW-1185">Reference proteome</keyword>
<dbReference type="PANTHER" id="PTHR36931:SF1">
    <property type="entry name" value="UPF0153 PROTEIN YEIW"/>
    <property type="match status" value="1"/>
</dbReference>
<organism evidence="1 2">
    <name type="scientific">Rhizobium deserti</name>
    <dbReference type="NCBI Taxonomy" id="2547961"/>
    <lineage>
        <taxon>Bacteria</taxon>
        <taxon>Pseudomonadati</taxon>
        <taxon>Pseudomonadota</taxon>
        <taxon>Alphaproteobacteria</taxon>
        <taxon>Hyphomicrobiales</taxon>
        <taxon>Rhizobiaceae</taxon>
        <taxon>Rhizobium/Agrobacterium group</taxon>
        <taxon>Rhizobium</taxon>
    </lineage>
</organism>